<dbReference type="EMBL" id="KC246854">
    <property type="protein sequence ID" value="AHF25825.1"/>
    <property type="molecule type" value="Genomic_DNA"/>
</dbReference>
<evidence type="ECO:0000259" key="2">
    <source>
        <dbReference type="Pfam" id="PF09084"/>
    </source>
</evidence>
<feature type="signal peptide" evidence="1">
    <location>
        <begin position="1"/>
        <end position="25"/>
    </location>
</feature>
<feature type="chain" id="PRO_5004789460" evidence="1">
    <location>
        <begin position="26"/>
        <end position="299"/>
    </location>
</feature>
<sequence>MKNLKKLSALLLALALLLGAASAFAEETWTLTCPNGAPALSVATLAAARPDDFTFIAADTIPAAFASAQADFIIAPVNAGAKLFKAGKSTYRLAAVVTWGNLVIASQRDNFSIEDLNGNKLTLFGADTINASVALYALKQFGIEPELADPLAGAAETKALLETDPEAIVLTAEPMFTAAKAANDKITGFPVNDLLDNGYTQAGLFVRAETLEKNPELVKAALAEIEESCGLCMSDPDKVVEALSALEMKFPKAAIPGCAISYVDAAQAKRLVEATVEIDPAQFGGEEPADEFYFENAEK</sequence>
<feature type="domain" description="SsuA/THI5-like" evidence="2">
    <location>
        <begin position="84"/>
        <end position="238"/>
    </location>
</feature>
<keyword evidence="1" id="KW-0732">Signal</keyword>
<evidence type="ECO:0000313" key="3">
    <source>
        <dbReference type="EMBL" id="AHF25825.1"/>
    </source>
</evidence>
<protein>
    <submittedName>
        <fullName evidence="3">Putative sulfonate/nitrate transport system substrate-binding protein</fullName>
    </submittedName>
</protein>
<accession>W0FS00</accession>
<dbReference type="SUPFAM" id="SSF53850">
    <property type="entry name" value="Periplasmic binding protein-like II"/>
    <property type="match status" value="1"/>
</dbReference>
<name>W0FS00_9BACT</name>
<proteinExistence type="predicted"/>
<reference evidence="3" key="1">
    <citation type="journal article" date="2013" name="PLoS ONE">
        <title>Metagenomic insights into the carbohydrate-active enzymes carried by the microorganisms adhering to solid digesta in the rumen of cows.</title>
        <authorList>
            <person name="Wang L."/>
            <person name="Hatem A."/>
            <person name="Catalyurek U.V."/>
            <person name="Morrison M."/>
            <person name="Yu Z."/>
        </authorList>
    </citation>
    <scope>NUCLEOTIDE SEQUENCE</scope>
</reference>
<dbReference type="Gene3D" id="3.40.190.10">
    <property type="entry name" value="Periplasmic binding protein-like II"/>
    <property type="match status" value="2"/>
</dbReference>
<dbReference type="Pfam" id="PF09084">
    <property type="entry name" value="NMT1"/>
    <property type="match status" value="1"/>
</dbReference>
<dbReference type="InterPro" id="IPR015168">
    <property type="entry name" value="SsuA/THI5"/>
</dbReference>
<organism evidence="3">
    <name type="scientific">uncultured bacterium Contigcl_1149</name>
    <dbReference type="NCBI Taxonomy" id="1393644"/>
    <lineage>
        <taxon>Bacteria</taxon>
        <taxon>environmental samples</taxon>
    </lineage>
</organism>
<dbReference type="AlphaFoldDB" id="W0FS00"/>
<evidence type="ECO:0000256" key="1">
    <source>
        <dbReference type="SAM" id="SignalP"/>
    </source>
</evidence>